<feature type="compositionally biased region" description="Basic and acidic residues" evidence="1">
    <location>
        <begin position="86"/>
        <end position="96"/>
    </location>
</feature>
<dbReference type="Pfam" id="PF12752">
    <property type="entry name" value="SUZ"/>
    <property type="match status" value="1"/>
</dbReference>
<feature type="region of interest" description="Disordered" evidence="1">
    <location>
        <begin position="32"/>
        <end position="113"/>
    </location>
</feature>
<proteinExistence type="predicted"/>
<keyword evidence="4" id="KW-1185">Reference proteome</keyword>
<protein>
    <recommendedName>
        <fullName evidence="2">SUZ domain-containing protein</fullName>
    </recommendedName>
</protein>
<accession>A0A9P6MIZ5</accession>
<dbReference type="EMBL" id="JAAAID010002857">
    <property type="protein sequence ID" value="KAG0003376.1"/>
    <property type="molecule type" value="Genomic_DNA"/>
</dbReference>
<feature type="region of interest" description="Disordered" evidence="1">
    <location>
        <begin position="140"/>
        <end position="167"/>
    </location>
</feature>
<comment type="caution">
    <text evidence="3">The sequence shown here is derived from an EMBL/GenBank/DDBJ whole genome shotgun (WGS) entry which is preliminary data.</text>
</comment>
<dbReference type="PANTHER" id="PTHR31796">
    <property type="entry name" value="SUZ DOMAIN-CONTAINING PROTEIN 1"/>
    <property type="match status" value="1"/>
</dbReference>
<name>A0A9P6MIZ5_9FUNG</name>
<feature type="compositionally biased region" description="Polar residues" evidence="1">
    <location>
        <begin position="101"/>
        <end position="113"/>
    </location>
</feature>
<dbReference type="Proteomes" id="UP000703661">
    <property type="component" value="Unassembled WGS sequence"/>
</dbReference>
<organism evidence="3 4">
    <name type="scientific">Entomortierella chlamydospora</name>
    <dbReference type="NCBI Taxonomy" id="101097"/>
    <lineage>
        <taxon>Eukaryota</taxon>
        <taxon>Fungi</taxon>
        <taxon>Fungi incertae sedis</taxon>
        <taxon>Mucoromycota</taxon>
        <taxon>Mortierellomycotina</taxon>
        <taxon>Mortierellomycetes</taxon>
        <taxon>Mortierellales</taxon>
        <taxon>Mortierellaceae</taxon>
        <taxon>Entomortierella</taxon>
    </lineage>
</organism>
<feature type="non-terminal residue" evidence="3">
    <location>
        <position position="167"/>
    </location>
</feature>
<evidence type="ECO:0000259" key="2">
    <source>
        <dbReference type="PROSITE" id="PS51673"/>
    </source>
</evidence>
<dbReference type="InterPro" id="IPR024771">
    <property type="entry name" value="SUZ"/>
</dbReference>
<gene>
    <name evidence="3" type="ORF">BGZ80_005802</name>
</gene>
<dbReference type="InterPro" id="IPR039228">
    <property type="entry name" value="SZRD1"/>
</dbReference>
<dbReference type="PANTHER" id="PTHR31796:SF2">
    <property type="entry name" value="SUZ DOMAIN-CONTAINING PROTEIN 1"/>
    <property type="match status" value="1"/>
</dbReference>
<dbReference type="PROSITE" id="PS51673">
    <property type="entry name" value="SUZ"/>
    <property type="match status" value="1"/>
</dbReference>
<sequence length="167" mass="18914">MSDALDDWEQADERDIEAPVVVAKVTKKVTTAATIPHQATPSPSVPTGLVKGTTPTILRRNTDRKNEDDQENLFLRREDGDDDDDQTLHERNRALWDKANSYEQPVISRSDNNNMRTEYVPEIKILRRPKSPVQTAKVLQMNSKSKPLAQREADYNAAREKIFGPSS</sequence>
<dbReference type="AlphaFoldDB" id="A0A9P6MIZ5"/>
<evidence type="ECO:0000313" key="4">
    <source>
        <dbReference type="Proteomes" id="UP000703661"/>
    </source>
</evidence>
<feature type="compositionally biased region" description="Basic and acidic residues" evidence="1">
    <location>
        <begin position="149"/>
        <end position="167"/>
    </location>
</feature>
<feature type="domain" description="SUZ" evidence="2">
    <location>
        <begin position="103"/>
        <end position="167"/>
    </location>
</feature>
<evidence type="ECO:0000256" key="1">
    <source>
        <dbReference type="SAM" id="MobiDB-lite"/>
    </source>
</evidence>
<reference evidence="3" key="1">
    <citation type="journal article" date="2020" name="Fungal Divers.">
        <title>Resolving the Mortierellaceae phylogeny through synthesis of multi-gene phylogenetics and phylogenomics.</title>
        <authorList>
            <person name="Vandepol N."/>
            <person name="Liber J."/>
            <person name="Desiro A."/>
            <person name="Na H."/>
            <person name="Kennedy M."/>
            <person name="Barry K."/>
            <person name="Grigoriev I.V."/>
            <person name="Miller A.N."/>
            <person name="O'Donnell K."/>
            <person name="Stajich J.E."/>
            <person name="Bonito G."/>
        </authorList>
    </citation>
    <scope>NUCLEOTIDE SEQUENCE</scope>
    <source>
        <strain evidence="3">NRRL 2769</strain>
    </source>
</reference>
<evidence type="ECO:0000313" key="3">
    <source>
        <dbReference type="EMBL" id="KAG0003376.1"/>
    </source>
</evidence>